<accession>A0AAN7RE50</accession>
<evidence type="ECO:0000313" key="2">
    <source>
        <dbReference type="Proteomes" id="UP001346149"/>
    </source>
</evidence>
<dbReference type="AlphaFoldDB" id="A0AAN7RE50"/>
<dbReference type="EMBL" id="JAXQNO010000002">
    <property type="protein sequence ID" value="KAK4802549.1"/>
    <property type="molecule type" value="Genomic_DNA"/>
</dbReference>
<comment type="caution">
    <text evidence="1">The sequence shown here is derived from an EMBL/GenBank/DDBJ whole genome shotgun (WGS) entry which is preliminary data.</text>
</comment>
<gene>
    <name evidence="1" type="ORF">SAY86_000752</name>
</gene>
<dbReference type="Proteomes" id="UP001346149">
    <property type="component" value="Unassembled WGS sequence"/>
</dbReference>
<sequence>MQLPNSSLDESCAVERLTDSPKLEYESLSPTPSDCGRSYCESLDALSLRPRSARARRRSASAPLSPAFPAFVATTGALH</sequence>
<protein>
    <submittedName>
        <fullName evidence="1">Uncharacterized protein</fullName>
    </submittedName>
</protein>
<evidence type="ECO:0000313" key="1">
    <source>
        <dbReference type="EMBL" id="KAK4802549.1"/>
    </source>
</evidence>
<organism evidence="1 2">
    <name type="scientific">Trapa natans</name>
    <name type="common">Water chestnut</name>
    <dbReference type="NCBI Taxonomy" id="22666"/>
    <lineage>
        <taxon>Eukaryota</taxon>
        <taxon>Viridiplantae</taxon>
        <taxon>Streptophyta</taxon>
        <taxon>Embryophyta</taxon>
        <taxon>Tracheophyta</taxon>
        <taxon>Spermatophyta</taxon>
        <taxon>Magnoliopsida</taxon>
        <taxon>eudicotyledons</taxon>
        <taxon>Gunneridae</taxon>
        <taxon>Pentapetalae</taxon>
        <taxon>rosids</taxon>
        <taxon>malvids</taxon>
        <taxon>Myrtales</taxon>
        <taxon>Lythraceae</taxon>
        <taxon>Trapa</taxon>
    </lineage>
</organism>
<keyword evidence="2" id="KW-1185">Reference proteome</keyword>
<reference evidence="1 2" key="1">
    <citation type="journal article" date="2023" name="Hortic Res">
        <title>Pangenome of water caltrop reveals structural variations and asymmetric subgenome divergence after allopolyploidization.</title>
        <authorList>
            <person name="Zhang X."/>
            <person name="Chen Y."/>
            <person name="Wang L."/>
            <person name="Yuan Y."/>
            <person name="Fang M."/>
            <person name="Shi L."/>
            <person name="Lu R."/>
            <person name="Comes H.P."/>
            <person name="Ma Y."/>
            <person name="Chen Y."/>
            <person name="Huang G."/>
            <person name="Zhou Y."/>
            <person name="Zheng Z."/>
            <person name="Qiu Y."/>
        </authorList>
    </citation>
    <scope>NUCLEOTIDE SEQUENCE [LARGE SCALE GENOMIC DNA]</scope>
    <source>
        <strain evidence="1">F231</strain>
    </source>
</reference>
<name>A0AAN7RE50_TRANT</name>
<proteinExistence type="predicted"/>